<evidence type="ECO:0000259" key="7">
    <source>
        <dbReference type="Pfam" id="PF00746"/>
    </source>
</evidence>
<feature type="compositionally biased region" description="Polar residues" evidence="5">
    <location>
        <begin position="1"/>
        <end position="15"/>
    </location>
</feature>
<evidence type="ECO:0000256" key="2">
    <source>
        <dbReference type="ARBA" id="ARBA00022525"/>
    </source>
</evidence>
<evidence type="ECO:0000256" key="5">
    <source>
        <dbReference type="SAM" id="MobiDB-lite"/>
    </source>
</evidence>
<keyword evidence="6" id="KW-0472">Membrane</keyword>
<gene>
    <name evidence="8" type="ORF">GTI89_08475</name>
</gene>
<keyword evidence="4" id="KW-0572">Peptidoglycan-anchor</keyword>
<dbReference type="Proteomes" id="UP000439965">
    <property type="component" value="Unassembled WGS sequence"/>
</dbReference>
<organism evidence="8 9">
    <name type="scientific">Enterococcus gallinarum</name>
    <dbReference type="NCBI Taxonomy" id="1353"/>
    <lineage>
        <taxon>Bacteria</taxon>
        <taxon>Bacillati</taxon>
        <taxon>Bacillota</taxon>
        <taxon>Bacilli</taxon>
        <taxon>Lactobacillales</taxon>
        <taxon>Enterococcaceae</taxon>
        <taxon>Enterococcus</taxon>
    </lineage>
</organism>
<feature type="region of interest" description="Disordered" evidence="5">
    <location>
        <begin position="1"/>
        <end position="32"/>
    </location>
</feature>
<dbReference type="AlphaFoldDB" id="A0A6I4XJV1"/>
<dbReference type="Pfam" id="PF00746">
    <property type="entry name" value="Gram_pos_anchor"/>
    <property type="match status" value="1"/>
</dbReference>
<comment type="caution">
    <text evidence="8">The sequence shown here is derived from an EMBL/GenBank/DDBJ whole genome shotgun (WGS) entry which is preliminary data.</text>
</comment>
<keyword evidence="6" id="KW-0812">Transmembrane</keyword>
<keyword evidence="3" id="KW-0732">Signal</keyword>
<feature type="transmembrane region" description="Helical" evidence="6">
    <location>
        <begin position="35"/>
        <end position="50"/>
    </location>
</feature>
<keyword evidence="6" id="KW-1133">Transmembrane helix</keyword>
<dbReference type="InterPro" id="IPR019931">
    <property type="entry name" value="LPXTG_anchor"/>
</dbReference>
<name>A0A6I4XJV1_ENTGA</name>
<protein>
    <submittedName>
        <fullName evidence="8">LPXTG cell wall anchor domain-containing protein</fullName>
    </submittedName>
</protein>
<keyword evidence="1" id="KW-0134">Cell wall</keyword>
<sequence length="53" mass="5722">MDNSSLSAPKVSQSGAPPKNGGNPQLPQTGMTNDKWMILGGMLLISYVIYKRK</sequence>
<feature type="compositionally biased region" description="Polar residues" evidence="5">
    <location>
        <begin position="22"/>
        <end position="32"/>
    </location>
</feature>
<dbReference type="EMBL" id="WVTI01000006">
    <property type="protein sequence ID" value="MXS26091.1"/>
    <property type="molecule type" value="Genomic_DNA"/>
</dbReference>
<keyword evidence="2" id="KW-0964">Secreted</keyword>
<evidence type="ECO:0000256" key="1">
    <source>
        <dbReference type="ARBA" id="ARBA00022512"/>
    </source>
</evidence>
<evidence type="ECO:0000256" key="6">
    <source>
        <dbReference type="SAM" id="Phobius"/>
    </source>
</evidence>
<accession>A0A6I4XJV1</accession>
<evidence type="ECO:0000256" key="4">
    <source>
        <dbReference type="ARBA" id="ARBA00023088"/>
    </source>
</evidence>
<reference evidence="8 9" key="1">
    <citation type="submission" date="2019-04" db="EMBL/GenBank/DDBJ databases">
        <title>Step-wise assembly of the neonatal virome modulated by breast feeding.</title>
        <authorList>
            <person name="Liang G."/>
            <person name="Bushman F."/>
        </authorList>
    </citation>
    <scope>NUCLEOTIDE SEQUENCE [LARGE SCALE GENOMIC DNA]</scope>
    <source>
        <strain evidence="8 9">E3404</strain>
    </source>
</reference>
<dbReference type="RefSeq" id="WP_021149909.1">
    <property type="nucleotide sequence ID" value="NZ_JAQEJR010000001.1"/>
</dbReference>
<proteinExistence type="predicted"/>
<feature type="domain" description="Gram-positive cocci surface proteins LPxTG" evidence="7">
    <location>
        <begin position="18"/>
        <end position="53"/>
    </location>
</feature>
<dbReference type="NCBIfam" id="TIGR01167">
    <property type="entry name" value="LPXTG_anchor"/>
    <property type="match status" value="1"/>
</dbReference>
<evidence type="ECO:0000313" key="8">
    <source>
        <dbReference type="EMBL" id="MXS26091.1"/>
    </source>
</evidence>
<evidence type="ECO:0000313" key="9">
    <source>
        <dbReference type="Proteomes" id="UP000439965"/>
    </source>
</evidence>
<evidence type="ECO:0000256" key="3">
    <source>
        <dbReference type="ARBA" id="ARBA00022729"/>
    </source>
</evidence>